<dbReference type="AlphaFoldDB" id="A0A3B1CLL9"/>
<evidence type="ECO:0000256" key="14">
    <source>
        <dbReference type="ARBA" id="ARBA00022840"/>
    </source>
</evidence>
<evidence type="ECO:0000259" key="16">
    <source>
        <dbReference type="SMART" id="SM00904"/>
    </source>
</evidence>
<dbReference type="PANTHER" id="PTHR22749:SF6">
    <property type="entry name" value="RIBOFLAVIN KINASE"/>
    <property type="match status" value="1"/>
</dbReference>
<proteinExistence type="inferred from homology"/>
<dbReference type="FunFam" id="3.40.50.620:FF:000021">
    <property type="entry name" value="Riboflavin biosynthesis protein"/>
    <property type="match status" value="1"/>
</dbReference>
<protein>
    <recommendedName>
        <fullName evidence="6">Bifunctional riboflavin kinase/FMN adenylyltransferase</fullName>
        <ecNumber evidence="4">2.7.1.26</ecNumber>
        <ecNumber evidence="5">2.7.7.2</ecNumber>
    </recommendedName>
</protein>
<dbReference type="NCBIfam" id="NF004160">
    <property type="entry name" value="PRK05627.1-3"/>
    <property type="match status" value="1"/>
</dbReference>
<evidence type="ECO:0000256" key="6">
    <source>
        <dbReference type="ARBA" id="ARBA00018483"/>
    </source>
</evidence>
<keyword evidence="12 17" id="KW-0418">Kinase</keyword>
<dbReference type="SUPFAM" id="SSF82114">
    <property type="entry name" value="Riboflavin kinase-like"/>
    <property type="match status" value="1"/>
</dbReference>
<dbReference type="InterPro" id="IPR023468">
    <property type="entry name" value="Riboflavin_kinase"/>
</dbReference>
<dbReference type="InterPro" id="IPR015864">
    <property type="entry name" value="FAD_synthase"/>
</dbReference>
<evidence type="ECO:0000256" key="10">
    <source>
        <dbReference type="ARBA" id="ARBA00022695"/>
    </source>
</evidence>
<evidence type="ECO:0000256" key="2">
    <source>
        <dbReference type="ARBA" id="ARBA00005201"/>
    </source>
</evidence>
<keyword evidence="10 17" id="KW-0548">Nucleotidyltransferase</keyword>
<dbReference type="FunFam" id="2.40.30.30:FF:000003">
    <property type="entry name" value="Riboflavin biosynthesis protein"/>
    <property type="match status" value="1"/>
</dbReference>
<keyword evidence="14" id="KW-0067">ATP-binding</keyword>
<keyword evidence="9 17" id="KW-0808">Transferase</keyword>
<evidence type="ECO:0000256" key="5">
    <source>
        <dbReference type="ARBA" id="ARBA00012393"/>
    </source>
</evidence>
<dbReference type="InterPro" id="IPR014729">
    <property type="entry name" value="Rossmann-like_a/b/a_fold"/>
</dbReference>
<dbReference type="CDD" id="cd02064">
    <property type="entry name" value="FAD_synthetase_N"/>
    <property type="match status" value="1"/>
</dbReference>
<reference evidence="17" key="1">
    <citation type="submission" date="2018-06" db="EMBL/GenBank/DDBJ databases">
        <authorList>
            <person name="Zhirakovskaya E."/>
        </authorList>
    </citation>
    <scope>NUCLEOTIDE SEQUENCE</scope>
</reference>
<comment type="similarity">
    <text evidence="3">Belongs to the RibF family.</text>
</comment>
<evidence type="ECO:0000313" key="17">
    <source>
        <dbReference type="EMBL" id="VAX29212.1"/>
    </source>
</evidence>
<dbReference type="GO" id="GO:0005524">
    <property type="term" value="F:ATP binding"/>
    <property type="evidence" value="ECO:0007669"/>
    <property type="project" value="UniProtKB-KW"/>
</dbReference>
<dbReference type="EC" id="2.7.1.26" evidence="4"/>
<dbReference type="GO" id="GO:0009398">
    <property type="term" value="P:FMN biosynthetic process"/>
    <property type="evidence" value="ECO:0007669"/>
    <property type="project" value="UniProtKB-UniPathway"/>
</dbReference>
<gene>
    <name evidence="17" type="ORF">MNBD_NITROSPINAE05-945</name>
</gene>
<dbReference type="InterPro" id="IPR023465">
    <property type="entry name" value="Riboflavin_kinase_dom_sf"/>
</dbReference>
<evidence type="ECO:0000256" key="12">
    <source>
        <dbReference type="ARBA" id="ARBA00022777"/>
    </source>
</evidence>
<evidence type="ECO:0000256" key="7">
    <source>
        <dbReference type="ARBA" id="ARBA00022630"/>
    </source>
</evidence>
<keyword evidence="11" id="KW-0547">Nucleotide-binding</keyword>
<dbReference type="EMBL" id="UOGG01000078">
    <property type="protein sequence ID" value="VAX29212.1"/>
    <property type="molecule type" value="Genomic_DNA"/>
</dbReference>
<accession>A0A3B1CLL9</accession>
<dbReference type="InterPro" id="IPR015865">
    <property type="entry name" value="Riboflavin_kinase_bac/euk"/>
</dbReference>
<comment type="pathway">
    <text evidence="1">Cofactor biosynthesis; FAD biosynthesis; FAD from FMN: step 1/1.</text>
</comment>
<dbReference type="GO" id="GO:0003919">
    <property type="term" value="F:FMN adenylyltransferase activity"/>
    <property type="evidence" value="ECO:0007669"/>
    <property type="project" value="UniProtKB-EC"/>
</dbReference>
<dbReference type="UniPathway" id="UPA00277">
    <property type="reaction ID" value="UER00407"/>
</dbReference>
<dbReference type="PANTHER" id="PTHR22749">
    <property type="entry name" value="RIBOFLAVIN KINASE/FMN ADENYLYLTRANSFERASE"/>
    <property type="match status" value="1"/>
</dbReference>
<evidence type="ECO:0000256" key="9">
    <source>
        <dbReference type="ARBA" id="ARBA00022679"/>
    </source>
</evidence>
<keyword evidence="8" id="KW-0288">FMN</keyword>
<dbReference type="EC" id="2.7.7.2" evidence="5"/>
<dbReference type="SMART" id="SM00904">
    <property type="entry name" value="Flavokinase"/>
    <property type="match status" value="1"/>
</dbReference>
<dbReference type="GO" id="GO:0009231">
    <property type="term" value="P:riboflavin biosynthetic process"/>
    <property type="evidence" value="ECO:0007669"/>
    <property type="project" value="InterPro"/>
</dbReference>
<sequence>MKIVRGTKNITGPIPYPVVAIGNFDGVHIGHQIIFRKTADMVRERSGTAIVFTFEPHPLKIIAPERVPPLLTSFRQKMELIEECGIDQVVCADFTRQFADQQPRDFAKDILVGLIGVREIVVGFDYAFGRGREGTIPYLKKMGEEFDFNVHVVEPVKLNDHLVSSSHVRELIEDGNVRAARNFLGRNYSILGPVVHGHHTGQAIGFPTANLDTAKVQIPGTGVYAVRILYAGKTYQGAVNIGYNPTFNRDRLSVEVHIFDFHENIYGQEVEVIFVDRIRSEMTFQSADDLVVQIKKDIETARALLKENP</sequence>
<dbReference type="GO" id="GO:0006747">
    <property type="term" value="P:FAD biosynthetic process"/>
    <property type="evidence" value="ECO:0007669"/>
    <property type="project" value="UniProtKB-UniPathway"/>
</dbReference>
<dbReference type="Pfam" id="PF06574">
    <property type="entry name" value="FAD_syn"/>
    <property type="match status" value="1"/>
</dbReference>
<dbReference type="Gene3D" id="2.40.30.30">
    <property type="entry name" value="Riboflavin kinase-like"/>
    <property type="match status" value="1"/>
</dbReference>
<evidence type="ECO:0000256" key="13">
    <source>
        <dbReference type="ARBA" id="ARBA00022827"/>
    </source>
</evidence>
<dbReference type="Pfam" id="PF01687">
    <property type="entry name" value="Flavokinase"/>
    <property type="match status" value="1"/>
</dbReference>
<comment type="pathway">
    <text evidence="2">Cofactor biosynthesis; FMN biosynthesis; FMN from riboflavin (ATP route): step 1/1.</text>
</comment>
<keyword evidence="15" id="KW-0511">Multifunctional enzyme</keyword>
<evidence type="ECO:0000256" key="3">
    <source>
        <dbReference type="ARBA" id="ARBA00010214"/>
    </source>
</evidence>
<dbReference type="UniPathway" id="UPA00276">
    <property type="reaction ID" value="UER00406"/>
</dbReference>
<dbReference type="PIRSF" id="PIRSF004491">
    <property type="entry name" value="FAD_Synth"/>
    <property type="match status" value="1"/>
</dbReference>
<dbReference type="NCBIfam" id="TIGR00083">
    <property type="entry name" value="ribF"/>
    <property type="match status" value="1"/>
</dbReference>
<evidence type="ECO:0000256" key="4">
    <source>
        <dbReference type="ARBA" id="ARBA00012105"/>
    </source>
</evidence>
<dbReference type="SUPFAM" id="SSF52374">
    <property type="entry name" value="Nucleotidylyl transferase"/>
    <property type="match status" value="1"/>
</dbReference>
<name>A0A3B1CLL9_9ZZZZ</name>
<evidence type="ECO:0000256" key="15">
    <source>
        <dbReference type="ARBA" id="ARBA00023268"/>
    </source>
</evidence>
<dbReference type="GO" id="GO:0008531">
    <property type="term" value="F:riboflavin kinase activity"/>
    <property type="evidence" value="ECO:0007669"/>
    <property type="project" value="UniProtKB-EC"/>
</dbReference>
<organism evidence="17">
    <name type="scientific">hydrothermal vent metagenome</name>
    <dbReference type="NCBI Taxonomy" id="652676"/>
    <lineage>
        <taxon>unclassified sequences</taxon>
        <taxon>metagenomes</taxon>
        <taxon>ecological metagenomes</taxon>
    </lineage>
</organism>
<dbReference type="InterPro" id="IPR002606">
    <property type="entry name" value="Riboflavin_kinase_bac"/>
</dbReference>
<dbReference type="Gene3D" id="3.40.50.620">
    <property type="entry name" value="HUPs"/>
    <property type="match status" value="1"/>
</dbReference>
<evidence type="ECO:0000256" key="11">
    <source>
        <dbReference type="ARBA" id="ARBA00022741"/>
    </source>
</evidence>
<keyword evidence="7" id="KW-0285">Flavoprotein</keyword>
<dbReference type="NCBIfam" id="NF004162">
    <property type="entry name" value="PRK05627.1-5"/>
    <property type="match status" value="1"/>
</dbReference>
<feature type="domain" description="Riboflavin kinase" evidence="16">
    <location>
        <begin position="183"/>
        <end position="306"/>
    </location>
</feature>
<keyword evidence="13" id="KW-0274">FAD</keyword>
<evidence type="ECO:0000256" key="1">
    <source>
        <dbReference type="ARBA" id="ARBA00004726"/>
    </source>
</evidence>
<evidence type="ECO:0000256" key="8">
    <source>
        <dbReference type="ARBA" id="ARBA00022643"/>
    </source>
</evidence>